<keyword evidence="6" id="KW-1185">Reference proteome</keyword>
<dbReference type="AlphaFoldDB" id="A0A7R9LCW3"/>
<evidence type="ECO:0000259" key="4">
    <source>
        <dbReference type="Pfam" id="PF00849"/>
    </source>
</evidence>
<dbReference type="PROSITE" id="PS01129">
    <property type="entry name" value="PSI_RLU"/>
    <property type="match status" value="1"/>
</dbReference>
<dbReference type="GO" id="GO:0000455">
    <property type="term" value="P:enzyme-directed rRNA pseudouridine synthesis"/>
    <property type="evidence" value="ECO:0007669"/>
    <property type="project" value="TreeGrafter"/>
</dbReference>
<dbReference type="GO" id="GO:0003723">
    <property type="term" value="F:RNA binding"/>
    <property type="evidence" value="ECO:0007669"/>
    <property type="project" value="UniProtKB-KW"/>
</dbReference>
<proteinExistence type="predicted"/>
<dbReference type="PROSITE" id="PS50889">
    <property type="entry name" value="S4"/>
    <property type="match status" value="1"/>
</dbReference>
<reference evidence="5" key="1">
    <citation type="submission" date="2020-11" db="EMBL/GenBank/DDBJ databases">
        <authorList>
            <person name="Tran Van P."/>
        </authorList>
    </citation>
    <scope>NUCLEOTIDE SEQUENCE</scope>
</reference>
<dbReference type="InterPro" id="IPR020103">
    <property type="entry name" value="PsdUridine_synth_cat_dom_sf"/>
</dbReference>
<dbReference type="InterPro" id="IPR006145">
    <property type="entry name" value="PsdUridine_synth_RsuA/RluA"/>
</dbReference>
<sequence length="501" mass="57889">MKSSYRSRCSYGLTKVVKLEGMPNDSKMDFSSSVRSGIAKFPVLSLKTLQTHLKLTGFSLPLMSTIMNASVKRKLQIKEEPVDETSAPETKPKRKRPELPEYSLDDSDYYVDNGLRKVYPYYFTYFSHCKGRWMGQELHSFYANEFRGLTPEKIRGRIENGFLLVNNQKVDIDYKLKGHDLLTHRLHRHESPVLSAPIPVIHMSNDMLVVDKPPSIPIHPCGKYRHNSVMHVLAKEHNMTDLYNIHRLDRLTSGVLLIARNTSTAQKFHEQIRNHLISKEYVCRVVGKFPDGVVTCDQPLETLSHKIGICIVDPKGKSCSTAFERLNYNGKSSTVLCRPKTGRMHQIRVHLQYLGHPIVNDSFYNNDAFGPQKGKGGEYGKSKEVLIQDIDKQHQRMLYLISNVSEVSAEEREINDRKREIALKALHHYTNREEWHALTEKYKCDTNRLITDTECEECVNRTIDPNPKDLLIYLHAFCYKGQDFEYKTAHPVWALDDWDYD</sequence>
<dbReference type="NCBIfam" id="TIGR00005">
    <property type="entry name" value="rluA_subfam"/>
    <property type="match status" value="1"/>
</dbReference>
<organism evidence="5">
    <name type="scientific">Oppiella nova</name>
    <dbReference type="NCBI Taxonomy" id="334625"/>
    <lineage>
        <taxon>Eukaryota</taxon>
        <taxon>Metazoa</taxon>
        <taxon>Ecdysozoa</taxon>
        <taxon>Arthropoda</taxon>
        <taxon>Chelicerata</taxon>
        <taxon>Arachnida</taxon>
        <taxon>Acari</taxon>
        <taxon>Acariformes</taxon>
        <taxon>Sarcoptiformes</taxon>
        <taxon>Oribatida</taxon>
        <taxon>Brachypylina</taxon>
        <taxon>Oppioidea</taxon>
        <taxon>Oppiidae</taxon>
        <taxon>Oppiella</taxon>
    </lineage>
</organism>
<dbReference type="PANTHER" id="PTHR21600:SF40">
    <property type="entry name" value="PSEUDOURIDYLATE SYNTHASE RPUSD2"/>
    <property type="match status" value="1"/>
</dbReference>
<dbReference type="InterPro" id="IPR006224">
    <property type="entry name" value="PsdUridine_synth_RluA-like_CS"/>
</dbReference>
<dbReference type="CDD" id="cd02557">
    <property type="entry name" value="PseudoU_synth_ScRIB2"/>
    <property type="match status" value="1"/>
</dbReference>
<feature type="active site" evidence="1">
    <location>
        <position position="249"/>
    </location>
</feature>
<dbReference type="GO" id="GO:0009982">
    <property type="term" value="F:pseudouridine synthase activity"/>
    <property type="evidence" value="ECO:0007669"/>
    <property type="project" value="InterPro"/>
</dbReference>
<evidence type="ECO:0000256" key="1">
    <source>
        <dbReference type="PIRSR" id="PIRSR606225-1"/>
    </source>
</evidence>
<dbReference type="EMBL" id="CAJPVJ010000403">
    <property type="protein sequence ID" value="CAG2162356.1"/>
    <property type="molecule type" value="Genomic_DNA"/>
</dbReference>
<keyword evidence="2" id="KW-0694">RNA-binding</keyword>
<dbReference type="Gene3D" id="3.30.2350.10">
    <property type="entry name" value="Pseudouridine synthase"/>
    <property type="match status" value="1"/>
</dbReference>
<feature type="region of interest" description="Disordered" evidence="3">
    <location>
        <begin position="77"/>
        <end position="100"/>
    </location>
</feature>
<name>A0A7R9LCW3_9ACAR</name>
<dbReference type="Proteomes" id="UP000728032">
    <property type="component" value="Unassembled WGS sequence"/>
</dbReference>
<evidence type="ECO:0000256" key="2">
    <source>
        <dbReference type="PROSITE-ProRule" id="PRU00182"/>
    </source>
</evidence>
<dbReference type="InterPro" id="IPR050188">
    <property type="entry name" value="RluA_PseudoU_synthase"/>
</dbReference>
<protein>
    <recommendedName>
        <fullName evidence="4">Pseudouridine synthase RsuA/RluA-like domain-containing protein</fullName>
    </recommendedName>
</protein>
<evidence type="ECO:0000256" key="3">
    <source>
        <dbReference type="SAM" id="MobiDB-lite"/>
    </source>
</evidence>
<dbReference type="PANTHER" id="PTHR21600">
    <property type="entry name" value="MITOCHONDRIAL RNA PSEUDOURIDINE SYNTHASE"/>
    <property type="match status" value="1"/>
</dbReference>
<dbReference type="Pfam" id="PF00849">
    <property type="entry name" value="PseudoU_synth_2"/>
    <property type="match status" value="1"/>
</dbReference>
<dbReference type="OrthoDB" id="424794at2759"/>
<dbReference type="EMBL" id="OC915228">
    <property type="protein sequence ID" value="CAD7639375.1"/>
    <property type="molecule type" value="Genomic_DNA"/>
</dbReference>
<accession>A0A7R9LCW3</accession>
<dbReference type="InterPro" id="IPR006225">
    <property type="entry name" value="PsdUridine_synth_RluC/D"/>
</dbReference>
<feature type="domain" description="Pseudouridine synthase RsuA/RluA-like" evidence="4">
    <location>
        <begin position="206"/>
        <end position="352"/>
    </location>
</feature>
<evidence type="ECO:0000313" key="6">
    <source>
        <dbReference type="Proteomes" id="UP000728032"/>
    </source>
</evidence>
<dbReference type="SUPFAM" id="SSF55120">
    <property type="entry name" value="Pseudouridine synthase"/>
    <property type="match status" value="1"/>
</dbReference>
<evidence type="ECO:0000313" key="5">
    <source>
        <dbReference type="EMBL" id="CAD7639375.1"/>
    </source>
</evidence>
<gene>
    <name evidence="5" type="ORF">ONB1V03_LOCUS1952</name>
</gene>